<dbReference type="Proteomes" id="UP000267821">
    <property type="component" value="Unassembled WGS sequence"/>
</dbReference>
<sequence>MPNKIPQLPGDISSAGLRRRTPIKILLNHKSARSLIRSDLLQAAPIANITELQDVLNREKKRIETLEIQRRHPHVQRRITDFLGPLGTPSSSPLEILALYSCISFYLSLICFCYIHMMFRNFFEFIPYLLNFL</sequence>
<dbReference type="OrthoDB" id="5483885at2759"/>
<name>A0A3N4LFU8_9PEZI</name>
<dbReference type="EMBL" id="ML121557">
    <property type="protein sequence ID" value="RPB21757.1"/>
    <property type="molecule type" value="Genomic_DNA"/>
</dbReference>
<evidence type="ECO:0000313" key="2">
    <source>
        <dbReference type="EMBL" id="RPB21757.1"/>
    </source>
</evidence>
<keyword evidence="1" id="KW-0812">Transmembrane</keyword>
<dbReference type="InParanoid" id="A0A3N4LFU8"/>
<gene>
    <name evidence="2" type="ORF">L211DRAFT_417107</name>
</gene>
<keyword evidence="1" id="KW-1133">Transmembrane helix</keyword>
<proteinExistence type="predicted"/>
<protein>
    <submittedName>
        <fullName evidence="2">Uncharacterized protein</fullName>
    </submittedName>
</protein>
<evidence type="ECO:0000256" key="1">
    <source>
        <dbReference type="SAM" id="Phobius"/>
    </source>
</evidence>
<accession>A0A3N4LFU8</accession>
<keyword evidence="1" id="KW-0472">Membrane</keyword>
<evidence type="ECO:0000313" key="3">
    <source>
        <dbReference type="Proteomes" id="UP000267821"/>
    </source>
</evidence>
<feature type="transmembrane region" description="Helical" evidence="1">
    <location>
        <begin position="96"/>
        <end position="115"/>
    </location>
</feature>
<organism evidence="2 3">
    <name type="scientific">Terfezia boudieri ATCC MYA-4762</name>
    <dbReference type="NCBI Taxonomy" id="1051890"/>
    <lineage>
        <taxon>Eukaryota</taxon>
        <taxon>Fungi</taxon>
        <taxon>Dikarya</taxon>
        <taxon>Ascomycota</taxon>
        <taxon>Pezizomycotina</taxon>
        <taxon>Pezizomycetes</taxon>
        <taxon>Pezizales</taxon>
        <taxon>Pezizaceae</taxon>
        <taxon>Terfezia</taxon>
    </lineage>
</organism>
<dbReference type="AlphaFoldDB" id="A0A3N4LFU8"/>
<reference evidence="2 3" key="1">
    <citation type="journal article" date="2018" name="Nat. Ecol. Evol.">
        <title>Pezizomycetes genomes reveal the molecular basis of ectomycorrhizal truffle lifestyle.</title>
        <authorList>
            <person name="Murat C."/>
            <person name="Payen T."/>
            <person name="Noel B."/>
            <person name="Kuo A."/>
            <person name="Morin E."/>
            <person name="Chen J."/>
            <person name="Kohler A."/>
            <person name="Krizsan K."/>
            <person name="Balestrini R."/>
            <person name="Da Silva C."/>
            <person name="Montanini B."/>
            <person name="Hainaut M."/>
            <person name="Levati E."/>
            <person name="Barry K.W."/>
            <person name="Belfiori B."/>
            <person name="Cichocki N."/>
            <person name="Clum A."/>
            <person name="Dockter R.B."/>
            <person name="Fauchery L."/>
            <person name="Guy J."/>
            <person name="Iotti M."/>
            <person name="Le Tacon F."/>
            <person name="Lindquist E.A."/>
            <person name="Lipzen A."/>
            <person name="Malagnac F."/>
            <person name="Mello A."/>
            <person name="Molinier V."/>
            <person name="Miyauchi S."/>
            <person name="Poulain J."/>
            <person name="Riccioni C."/>
            <person name="Rubini A."/>
            <person name="Sitrit Y."/>
            <person name="Splivallo R."/>
            <person name="Traeger S."/>
            <person name="Wang M."/>
            <person name="Zifcakova L."/>
            <person name="Wipf D."/>
            <person name="Zambonelli A."/>
            <person name="Paolocci F."/>
            <person name="Nowrousian M."/>
            <person name="Ottonello S."/>
            <person name="Baldrian P."/>
            <person name="Spatafora J.W."/>
            <person name="Henrissat B."/>
            <person name="Nagy L.G."/>
            <person name="Aury J.M."/>
            <person name="Wincker P."/>
            <person name="Grigoriev I.V."/>
            <person name="Bonfante P."/>
            <person name="Martin F.M."/>
        </authorList>
    </citation>
    <scope>NUCLEOTIDE SEQUENCE [LARGE SCALE GENOMIC DNA]</scope>
    <source>
        <strain evidence="2 3">ATCC MYA-4762</strain>
    </source>
</reference>
<keyword evidence="3" id="KW-1185">Reference proteome</keyword>